<protein>
    <submittedName>
        <fullName evidence="1">Uncharacterized protein</fullName>
    </submittedName>
</protein>
<keyword evidence="2" id="KW-1185">Reference proteome</keyword>
<comment type="caution">
    <text evidence="1">The sequence shown here is derived from an EMBL/GenBank/DDBJ whole genome shotgun (WGS) entry which is preliminary data.</text>
</comment>
<proteinExistence type="predicted"/>
<dbReference type="Proteomes" id="UP001443914">
    <property type="component" value="Unassembled WGS sequence"/>
</dbReference>
<accession>A0AAW1GK60</accession>
<name>A0AAW1GK60_SAPOF</name>
<evidence type="ECO:0000313" key="2">
    <source>
        <dbReference type="Proteomes" id="UP001443914"/>
    </source>
</evidence>
<evidence type="ECO:0000313" key="1">
    <source>
        <dbReference type="EMBL" id="KAK9664182.1"/>
    </source>
</evidence>
<sequence>MNKIYATNATNYIPIGDSDQEQPTEKTEIIGAENGNYEPTRSSSRRGQISMKIVSPLISRSVRARRRQAFLKTYQLSSVNDNSIGVATTITESKYGERVRDAAIKIKLAMVSLATAARLGFERRRSCFRPVVCA</sequence>
<dbReference type="AlphaFoldDB" id="A0AAW1GK60"/>
<organism evidence="1 2">
    <name type="scientific">Saponaria officinalis</name>
    <name type="common">Common soapwort</name>
    <name type="synonym">Lychnis saponaria</name>
    <dbReference type="NCBI Taxonomy" id="3572"/>
    <lineage>
        <taxon>Eukaryota</taxon>
        <taxon>Viridiplantae</taxon>
        <taxon>Streptophyta</taxon>
        <taxon>Embryophyta</taxon>
        <taxon>Tracheophyta</taxon>
        <taxon>Spermatophyta</taxon>
        <taxon>Magnoliopsida</taxon>
        <taxon>eudicotyledons</taxon>
        <taxon>Gunneridae</taxon>
        <taxon>Pentapetalae</taxon>
        <taxon>Caryophyllales</taxon>
        <taxon>Caryophyllaceae</taxon>
        <taxon>Caryophylleae</taxon>
        <taxon>Saponaria</taxon>
    </lineage>
</organism>
<dbReference type="EMBL" id="JBDFQZ010000014">
    <property type="protein sequence ID" value="KAK9664182.1"/>
    <property type="molecule type" value="Genomic_DNA"/>
</dbReference>
<gene>
    <name evidence="1" type="ORF">RND81_14G024100</name>
</gene>
<reference evidence="1" key="1">
    <citation type="submission" date="2024-03" db="EMBL/GenBank/DDBJ databases">
        <title>WGS assembly of Saponaria officinalis var. Norfolk2.</title>
        <authorList>
            <person name="Jenkins J."/>
            <person name="Shu S."/>
            <person name="Grimwood J."/>
            <person name="Barry K."/>
            <person name="Goodstein D."/>
            <person name="Schmutz J."/>
            <person name="Leebens-Mack J."/>
            <person name="Osbourn A."/>
        </authorList>
    </citation>
    <scope>NUCLEOTIDE SEQUENCE [LARGE SCALE GENOMIC DNA]</scope>
    <source>
        <strain evidence="1">JIC</strain>
    </source>
</reference>